<evidence type="ECO:0000259" key="1">
    <source>
        <dbReference type="Pfam" id="PF02627"/>
    </source>
</evidence>
<dbReference type="GO" id="GO:0051920">
    <property type="term" value="F:peroxiredoxin activity"/>
    <property type="evidence" value="ECO:0007669"/>
    <property type="project" value="InterPro"/>
</dbReference>
<dbReference type="Gene3D" id="1.20.1290.10">
    <property type="entry name" value="AhpD-like"/>
    <property type="match status" value="1"/>
</dbReference>
<dbReference type="InterPro" id="IPR029032">
    <property type="entry name" value="AhpD-like"/>
</dbReference>
<feature type="domain" description="Carboxymuconolactone decarboxylase-like" evidence="1">
    <location>
        <begin position="36"/>
        <end position="115"/>
    </location>
</feature>
<keyword evidence="3" id="KW-1185">Reference proteome</keyword>
<dbReference type="AlphaFoldDB" id="A0A8H9J583"/>
<dbReference type="SUPFAM" id="SSF69118">
    <property type="entry name" value="AhpD-like"/>
    <property type="match status" value="1"/>
</dbReference>
<protein>
    <recommendedName>
        <fullName evidence="1">Carboxymuconolactone decarboxylase-like domain-containing protein</fullName>
    </recommendedName>
</protein>
<sequence>MAAVRDPQRYIDDMARERGYVLDYHKVMAKQDFGVLEAANGLVGAAYLDQRALDRRTKELIFIVSLTVMRASKGHIQSHIKVALDLGLTPREILEAIEISLPEAGIVAFQAGFDAWCEVVGADGLEPTVEVFHAGSGTATRDGKAGRS</sequence>
<comment type="caution">
    <text evidence="2">The sequence shown here is derived from an EMBL/GenBank/DDBJ whole genome shotgun (WGS) entry which is preliminary data.</text>
</comment>
<dbReference type="Pfam" id="PF02627">
    <property type="entry name" value="CMD"/>
    <property type="match status" value="1"/>
</dbReference>
<reference evidence="2" key="2">
    <citation type="submission" date="2020-09" db="EMBL/GenBank/DDBJ databases">
        <authorList>
            <person name="Sun Q."/>
            <person name="Zhou Y."/>
        </authorList>
    </citation>
    <scope>NUCLEOTIDE SEQUENCE</scope>
    <source>
        <strain evidence="2">CGMCC 4.7679</strain>
    </source>
</reference>
<dbReference type="InterPro" id="IPR003779">
    <property type="entry name" value="CMD-like"/>
</dbReference>
<dbReference type="OrthoDB" id="8479079at2"/>
<evidence type="ECO:0000313" key="3">
    <source>
        <dbReference type="Proteomes" id="UP000658656"/>
    </source>
</evidence>
<dbReference type="EMBL" id="BNAV01000013">
    <property type="protein sequence ID" value="GHF79054.1"/>
    <property type="molecule type" value="Genomic_DNA"/>
</dbReference>
<gene>
    <name evidence="2" type="primary">pcaC</name>
    <name evidence="2" type="ORF">GCM10017566_61520</name>
</gene>
<proteinExistence type="predicted"/>
<name>A0A8H9J583_9PSEU</name>
<accession>A0A8H9J583</accession>
<dbReference type="RefSeq" id="WP_145932648.1">
    <property type="nucleotide sequence ID" value="NZ_BNAV01000013.1"/>
</dbReference>
<dbReference type="Proteomes" id="UP000658656">
    <property type="component" value="Unassembled WGS sequence"/>
</dbReference>
<organism evidence="2 3">
    <name type="scientific">Amycolatopsis bartoniae</name>
    <dbReference type="NCBI Taxonomy" id="941986"/>
    <lineage>
        <taxon>Bacteria</taxon>
        <taxon>Bacillati</taxon>
        <taxon>Actinomycetota</taxon>
        <taxon>Actinomycetes</taxon>
        <taxon>Pseudonocardiales</taxon>
        <taxon>Pseudonocardiaceae</taxon>
        <taxon>Amycolatopsis</taxon>
    </lineage>
</organism>
<reference evidence="2" key="1">
    <citation type="journal article" date="2014" name="Int. J. Syst. Evol. Microbiol.">
        <title>Complete genome sequence of Corynebacterium casei LMG S-19264T (=DSM 44701T), isolated from a smear-ripened cheese.</title>
        <authorList>
            <consortium name="US DOE Joint Genome Institute (JGI-PGF)"/>
            <person name="Walter F."/>
            <person name="Albersmeier A."/>
            <person name="Kalinowski J."/>
            <person name="Ruckert C."/>
        </authorList>
    </citation>
    <scope>NUCLEOTIDE SEQUENCE</scope>
    <source>
        <strain evidence="2">CGMCC 4.7679</strain>
    </source>
</reference>
<evidence type="ECO:0000313" key="2">
    <source>
        <dbReference type="EMBL" id="GHF79054.1"/>
    </source>
</evidence>